<proteinExistence type="predicted"/>
<dbReference type="VEuPathDB" id="TrichDB:TVAGG3_0442420"/>
<evidence type="ECO:0000313" key="4">
    <source>
        <dbReference type="Proteomes" id="UP000001542"/>
    </source>
</evidence>
<dbReference type="KEGG" id="tva:4760633"/>
<evidence type="ECO:0000256" key="1">
    <source>
        <dbReference type="SAM" id="Phobius"/>
    </source>
</evidence>
<gene>
    <name evidence="3" type="ORF">TVAG_008010</name>
</gene>
<organism evidence="3 4">
    <name type="scientific">Trichomonas vaginalis (strain ATCC PRA-98 / G3)</name>
    <dbReference type="NCBI Taxonomy" id="412133"/>
    <lineage>
        <taxon>Eukaryota</taxon>
        <taxon>Metamonada</taxon>
        <taxon>Parabasalia</taxon>
        <taxon>Trichomonadida</taxon>
        <taxon>Trichomonadidae</taxon>
        <taxon>Trichomonas</taxon>
    </lineage>
</organism>
<feature type="chain" id="PRO_5002643548" evidence="2">
    <location>
        <begin position="19"/>
        <end position="624"/>
    </location>
</feature>
<dbReference type="InterPro" id="IPR026906">
    <property type="entry name" value="LRR_5"/>
</dbReference>
<dbReference type="Pfam" id="PF13306">
    <property type="entry name" value="LRR_5"/>
    <property type="match status" value="2"/>
</dbReference>
<dbReference type="PANTHER" id="PTHR45661">
    <property type="entry name" value="SURFACE ANTIGEN"/>
    <property type="match status" value="1"/>
</dbReference>
<dbReference type="InterPro" id="IPR032675">
    <property type="entry name" value="LRR_dom_sf"/>
</dbReference>
<dbReference type="InParanoid" id="A2EX16"/>
<reference evidence="3" key="1">
    <citation type="submission" date="2006-10" db="EMBL/GenBank/DDBJ databases">
        <authorList>
            <person name="Amadeo P."/>
            <person name="Zhao Q."/>
            <person name="Wortman J."/>
            <person name="Fraser-Liggett C."/>
            <person name="Carlton J."/>
        </authorList>
    </citation>
    <scope>NUCLEOTIDE SEQUENCE</scope>
    <source>
        <strain evidence="3">G3</strain>
    </source>
</reference>
<dbReference type="InterPro" id="IPR053139">
    <property type="entry name" value="Surface_bspA-like"/>
</dbReference>
<evidence type="ECO:0000256" key="2">
    <source>
        <dbReference type="SAM" id="SignalP"/>
    </source>
</evidence>
<keyword evidence="1" id="KW-0472">Membrane</keyword>
<dbReference type="EMBL" id="DS113524">
    <property type="protein sequence ID" value="EAY02793.1"/>
    <property type="molecule type" value="Genomic_DNA"/>
</dbReference>
<dbReference type="Gene3D" id="3.80.10.10">
    <property type="entry name" value="Ribonuclease Inhibitor"/>
    <property type="match status" value="3"/>
</dbReference>
<reference evidence="3" key="2">
    <citation type="journal article" date="2007" name="Science">
        <title>Draft genome sequence of the sexually transmitted pathogen Trichomonas vaginalis.</title>
        <authorList>
            <person name="Carlton J.M."/>
            <person name="Hirt R.P."/>
            <person name="Silva J.C."/>
            <person name="Delcher A.L."/>
            <person name="Schatz M."/>
            <person name="Zhao Q."/>
            <person name="Wortman J.R."/>
            <person name="Bidwell S.L."/>
            <person name="Alsmark U.C.M."/>
            <person name="Besteiro S."/>
            <person name="Sicheritz-Ponten T."/>
            <person name="Noel C.J."/>
            <person name="Dacks J.B."/>
            <person name="Foster P.G."/>
            <person name="Simillion C."/>
            <person name="Van de Peer Y."/>
            <person name="Miranda-Saavedra D."/>
            <person name="Barton G.J."/>
            <person name="Westrop G.D."/>
            <person name="Mueller S."/>
            <person name="Dessi D."/>
            <person name="Fiori P.L."/>
            <person name="Ren Q."/>
            <person name="Paulsen I."/>
            <person name="Zhang H."/>
            <person name="Bastida-Corcuera F.D."/>
            <person name="Simoes-Barbosa A."/>
            <person name="Brown M.T."/>
            <person name="Hayes R.D."/>
            <person name="Mukherjee M."/>
            <person name="Okumura C.Y."/>
            <person name="Schneider R."/>
            <person name="Smith A.J."/>
            <person name="Vanacova S."/>
            <person name="Villalvazo M."/>
            <person name="Haas B.J."/>
            <person name="Pertea M."/>
            <person name="Feldblyum T.V."/>
            <person name="Utterback T.R."/>
            <person name="Shu C.L."/>
            <person name="Osoegawa K."/>
            <person name="de Jong P.J."/>
            <person name="Hrdy I."/>
            <person name="Horvathova L."/>
            <person name="Zubacova Z."/>
            <person name="Dolezal P."/>
            <person name="Malik S.B."/>
            <person name="Logsdon J.M. Jr."/>
            <person name="Henze K."/>
            <person name="Gupta A."/>
            <person name="Wang C.C."/>
            <person name="Dunne R.L."/>
            <person name="Upcroft J.A."/>
            <person name="Upcroft P."/>
            <person name="White O."/>
            <person name="Salzberg S.L."/>
            <person name="Tang P."/>
            <person name="Chiu C.-H."/>
            <person name="Lee Y.-S."/>
            <person name="Embley T.M."/>
            <person name="Coombs G.H."/>
            <person name="Mottram J.C."/>
            <person name="Tachezy J."/>
            <person name="Fraser-Liggett C.M."/>
            <person name="Johnson P.J."/>
        </authorList>
    </citation>
    <scope>NUCLEOTIDE SEQUENCE [LARGE SCALE GENOMIC DNA]</scope>
    <source>
        <strain evidence="3">G3</strain>
    </source>
</reference>
<dbReference type="OrthoDB" id="1416801at2759"/>
<dbReference type="OMA" id="NTINHIG"/>
<dbReference type="PANTHER" id="PTHR45661:SF3">
    <property type="entry name" value="IG-LIKE DOMAIN-CONTAINING PROTEIN"/>
    <property type="match status" value="1"/>
</dbReference>
<keyword evidence="1" id="KW-1133">Transmembrane helix</keyword>
<dbReference type="SMR" id="A2EX16"/>
<dbReference type="VEuPathDB" id="TrichDB:TVAG_008010"/>
<evidence type="ECO:0000313" key="3">
    <source>
        <dbReference type="EMBL" id="EAY02793.1"/>
    </source>
</evidence>
<dbReference type="RefSeq" id="XP_001315016.1">
    <property type="nucleotide sequence ID" value="XM_001314981.1"/>
</dbReference>
<sequence length="624" mass="70058">MIGFFVCLSLSLHVDINGQEYDGDSLTDIIQKYGISKESVQTIHIISGDFNMDEFKSSEYENLASFELNSGCFNGKLTFQNFGNSIYLQKLILRGDISVDANVSDKSDNIEELYFSNLESIPDKSFYNATTLINITLHGPIAIPDYTFQFFTKLIYFYSNTINHIGKHAFECSGYLKEVHIVNATFIDSEAFRCCRRLEHIEMPHVKTIGPSAFELTDKLKTAIFPDVTNIENLAFLYSGIRNISILNVVNIGTRAFDATVAEITKLDNLISIGEAAFAQDWGLQDIEFPHLKVVGMNAFVYCDNLTSVNFGELEYISFGAFYQTKKLKNINIPHLKVISSTCFENCCSLETISCEEVTSISKWAFCRCCNLRTINFPNVNEIGRDAFSDCSSLSYVNFPSLVYLNESAFSNCSDLTTVVLENVISIGDEAFKDCKSLKNVTFNNLKNISGSAFLNCESLTYLDLSSVLQMTGDSVFENCTSLETIILSNLSVVDPRAEDTFSHCYSLKNIYFGDKPPDVFNSIISFKGIEIHVPYLSSWLNYIPQSREIGPSSYDWHGFIFNVTSPSPTPTHDNHKKAKIIFIAVSVSGIVILIIFCIFGRKRRYNGVESKSILESDQIESMI</sequence>
<feature type="transmembrane region" description="Helical" evidence="1">
    <location>
        <begin position="581"/>
        <end position="600"/>
    </location>
</feature>
<keyword evidence="1" id="KW-0812">Transmembrane</keyword>
<accession>A2EX16</accession>
<keyword evidence="2" id="KW-0732">Signal</keyword>
<feature type="signal peptide" evidence="2">
    <location>
        <begin position="1"/>
        <end position="18"/>
    </location>
</feature>
<protein>
    <submittedName>
        <fullName evidence="3">Surface antigen BspA-like</fullName>
    </submittedName>
</protein>
<keyword evidence="4" id="KW-1185">Reference proteome</keyword>
<name>A2EX16_TRIV3</name>
<dbReference type="SUPFAM" id="SSF52058">
    <property type="entry name" value="L domain-like"/>
    <property type="match status" value="2"/>
</dbReference>
<dbReference type="Proteomes" id="UP000001542">
    <property type="component" value="Unassembled WGS sequence"/>
</dbReference>
<dbReference type="AlphaFoldDB" id="A2EX16"/>